<sequence>MDLPNLEGRTVVSQPVFRQSLFRKAALERLSTPEQLDQAVRVTAPAGWIGLVALVALVLGAILWGILGSAPVKVPAQGILLSPTGVLDIVSETQGRISSLLVYPGAPVRRGQVVARIAQPDLEQQLATARAELGELQMQRQKVAAFQERENTARAAVIDQRRANAEQSIGFLRARLEWLGEREAFEKTMLKRGQITRQRHIDTKIEINTVNEAISRAENTIKEAALEERSSSIARERELLELDLRIESTRREIANLADQLGRKSTLRSPYAGRVVEVKANEGEIVTVGLALLSLLPDDPASGASAELAEDAPIAGDSLIAVLYAAPADGKKIQPGMPVQVSPASVKREEYGFILGTVESVAEIPSTAAGMQRILKNPRLVETLIGDGAPFQVIVRLRRDPSTPSGFLWSSSGGPDVDIDPGTLCEANIAVRDVRLISLAIPALEPLLSDPPAAGAAPEAVAGS</sequence>
<comment type="subcellular location">
    <subcellularLocation>
        <location evidence="1">Membrane</location>
        <topology evidence="1">Single-pass membrane protein</topology>
    </subcellularLocation>
</comment>
<keyword evidence="2 6" id="KW-0812">Transmembrane</keyword>
<dbReference type="Proteomes" id="UP001595528">
    <property type="component" value="Unassembled WGS sequence"/>
</dbReference>
<proteinExistence type="predicted"/>
<keyword evidence="5" id="KW-0175">Coiled coil</keyword>
<feature type="coiled-coil region" evidence="5">
    <location>
        <begin position="207"/>
        <end position="259"/>
    </location>
</feature>
<organism evidence="7 8">
    <name type="scientific">Marinibaculum pumilum</name>
    <dbReference type="NCBI Taxonomy" id="1766165"/>
    <lineage>
        <taxon>Bacteria</taxon>
        <taxon>Pseudomonadati</taxon>
        <taxon>Pseudomonadota</taxon>
        <taxon>Alphaproteobacteria</taxon>
        <taxon>Rhodospirillales</taxon>
        <taxon>Rhodospirillaceae</taxon>
        <taxon>Marinibaculum</taxon>
    </lineage>
</organism>
<dbReference type="Gene3D" id="2.40.50.100">
    <property type="match status" value="1"/>
</dbReference>
<dbReference type="InterPro" id="IPR022275">
    <property type="entry name" value="NHPM_bacteriocin_SS_HylD"/>
</dbReference>
<gene>
    <name evidence="7" type="ORF">ACFOGJ_27585</name>
</gene>
<evidence type="ECO:0000256" key="2">
    <source>
        <dbReference type="ARBA" id="ARBA00022692"/>
    </source>
</evidence>
<keyword evidence="3 6" id="KW-1133">Transmembrane helix</keyword>
<name>A0ABV7L8S0_9PROT</name>
<dbReference type="InterPro" id="IPR050739">
    <property type="entry name" value="MFP"/>
</dbReference>
<dbReference type="PANTHER" id="PTHR30386">
    <property type="entry name" value="MEMBRANE FUSION SUBUNIT OF EMRAB-TOLC MULTIDRUG EFFLUX PUMP"/>
    <property type="match status" value="1"/>
</dbReference>
<dbReference type="RefSeq" id="WP_379906507.1">
    <property type="nucleotide sequence ID" value="NZ_JBHRTR010000054.1"/>
</dbReference>
<keyword evidence="8" id="KW-1185">Reference proteome</keyword>
<accession>A0ABV7L8S0</accession>
<evidence type="ECO:0000256" key="4">
    <source>
        <dbReference type="ARBA" id="ARBA00023136"/>
    </source>
</evidence>
<dbReference type="SUPFAM" id="SSF111369">
    <property type="entry name" value="HlyD-like secretion proteins"/>
    <property type="match status" value="1"/>
</dbReference>
<reference evidence="8" key="1">
    <citation type="journal article" date="2019" name="Int. J. Syst. Evol. Microbiol.">
        <title>The Global Catalogue of Microorganisms (GCM) 10K type strain sequencing project: providing services to taxonomists for standard genome sequencing and annotation.</title>
        <authorList>
            <consortium name="The Broad Institute Genomics Platform"/>
            <consortium name="The Broad Institute Genome Sequencing Center for Infectious Disease"/>
            <person name="Wu L."/>
            <person name="Ma J."/>
        </authorList>
    </citation>
    <scope>NUCLEOTIDE SEQUENCE [LARGE SCALE GENOMIC DNA]</scope>
    <source>
        <strain evidence="8">KCTC 42964</strain>
    </source>
</reference>
<evidence type="ECO:0000313" key="8">
    <source>
        <dbReference type="Proteomes" id="UP001595528"/>
    </source>
</evidence>
<comment type="caution">
    <text evidence="7">The sequence shown here is derived from an EMBL/GenBank/DDBJ whole genome shotgun (WGS) entry which is preliminary data.</text>
</comment>
<protein>
    <submittedName>
        <fullName evidence="7">NHLP bacteriocin system secretion protein</fullName>
    </submittedName>
</protein>
<feature type="transmembrane region" description="Helical" evidence="6">
    <location>
        <begin position="46"/>
        <end position="67"/>
    </location>
</feature>
<keyword evidence="4 6" id="KW-0472">Membrane</keyword>
<evidence type="ECO:0000256" key="3">
    <source>
        <dbReference type="ARBA" id="ARBA00022989"/>
    </source>
</evidence>
<dbReference type="PANTHER" id="PTHR30386:SF26">
    <property type="entry name" value="TRANSPORT PROTEIN COMB"/>
    <property type="match status" value="1"/>
</dbReference>
<evidence type="ECO:0000256" key="1">
    <source>
        <dbReference type="ARBA" id="ARBA00004167"/>
    </source>
</evidence>
<dbReference type="PRINTS" id="PR01490">
    <property type="entry name" value="RTXTOXIND"/>
</dbReference>
<dbReference type="NCBIfam" id="TIGR03794">
    <property type="entry name" value="NHLM_micro_HlyD"/>
    <property type="match status" value="1"/>
</dbReference>
<evidence type="ECO:0000256" key="5">
    <source>
        <dbReference type="SAM" id="Coils"/>
    </source>
</evidence>
<evidence type="ECO:0000313" key="7">
    <source>
        <dbReference type="EMBL" id="MFC3231040.1"/>
    </source>
</evidence>
<dbReference type="EMBL" id="JBHRTR010000054">
    <property type="protein sequence ID" value="MFC3231040.1"/>
    <property type="molecule type" value="Genomic_DNA"/>
</dbReference>
<evidence type="ECO:0000256" key="6">
    <source>
        <dbReference type="SAM" id="Phobius"/>
    </source>
</evidence>